<feature type="signal peptide" evidence="1">
    <location>
        <begin position="1"/>
        <end position="21"/>
    </location>
</feature>
<comment type="caution">
    <text evidence="2">The sequence shown here is derived from an EMBL/GenBank/DDBJ whole genome shotgun (WGS) entry which is preliminary data.</text>
</comment>
<dbReference type="RefSeq" id="WP_218090049.1">
    <property type="nucleotide sequence ID" value="NZ_CAJVAS010000001.1"/>
</dbReference>
<reference evidence="2" key="1">
    <citation type="submission" date="2021-06" db="EMBL/GenBank/DDBJ databases">
        <authorList>
            <person name="Criscuolo A."/>
        </authorList>
    </citation>
    <scope>NUCLEOTIDE SEQUENCE</scope>
    <source>
        <strain evidence="2">CIP111600</strain>
    </source>
</reference>
<evidence type="ECO:0000256" key="1">
    <source>
        <dbReference type="SAM" id="SignalP"/>
    </source>
</evidence>
<name>A0A916NFE7_9BACL</name>
<dbReference type="Pfam" id="PF01547">
    <property type="entry name" value="SBP_bac_1"/>
    <property type="match status" value="1"/>
</dbReference>
<evidence type="ECO:0000313" key="2">
    <source>
        <dbReference type="EMBL" id="CAG7598422.1"/>
    </source>
</evidence>
<evidence type="ECO:0008006" key="4">
    <source>
        <dbReference type="Google" id="ProtNLM"/>
    </source>
</evidence>
<protein>
    <recommendedName>
        <fullName evidence="4">Extracellular solute-binding protein</fullName>
    </recommendedName>
</protein>
<dbReference type="AlphaFoldDB" id="A0A916NFE7"/>
<dbReference type="EMBL" id="CAJVAS010000001">
    <property type="protein sequence ID" value="CAG7598422.1"/>
    <property type="molecule type" value="Genomic_DNA"/>
</dbReference>
<gene>
    <name evidence="2" type="ORF">PAESOLCIP111_00224</name>
</gene>
<sequence length="436" mass="48761">MRCKQAWISIIALIFVSACNGADSPGRETGNEVGGVPAAKKDPVELTVYNVDKHPEERFMVEYGNKIKEKFPHVTVKYVTGDLAALVTSGVEIDLILTSIGLTNSAVLKYNFQYDLSDLIKKYNYNTSRLEPSTVAIQKELAGGGMYGLPVRTSTMALFYNRDIFDKFAVPYPAEGMTWDELYELSRKLTRIDAGVQYYGYIMSPGHMLSHNQLSLPAIHAKTNEIVFTSDKYAGLVKNWLRFFQLPGMETYKDAMSTNTAIHKAAFTKTQNAAMFAFSTVWRDAEMSDVNWDVVPLPSFKEAKGVGPQSYPAYFYLTSQSKHKEQAFEIMSYFTTDEFQLFTSRMGLPPIVTTPDVLKEFGKGSEYAEFYKGKNLKALVPASYAPAIPKTEYTSIAEKHVVAAMKETLFANKDINSALRDSAEAAKKEIESIQVK</sequence>
<evidence type="ECO:0000313" key="3">
    <source>
        <dbReference type="Proteomes" id="UP000693672"/>
    </source>
</evidence>
<organism evidence="2 3">
    <name type="scientific">Paenibacillus solanacearum</name>
    <dbReference type="NCBI Taxonomy" id="2048548"/>
    <lineage>
        <taxon>Bacteria</taxon>
        <taxon>Bacillati</taxon>
        <taxon>Bacillota</taxon>
        <taxon>Bacilli</taxon>
        <taxon>Bacillales</taxon>
        <taxon>Paenibacillaceae</taxon>
        <taxon>Paenibacillus</taxon>
    </lineage>
</organism>
<feature type="chain" id="PRO_5039170900" description="Extracellular solute-binding protein" evidence="1">
    <location>
        <begin position="22"/>
        <end position="436"/>
    </location>
</feature>
<dbReference type="Proteomes" id="UP000693672">
    <property type="component" value="Unassembled WGS sequence"/>
</dbReference>
<dbReference type="InterPro" id="IPR006059">
    <property type="entry name" value="SBP"/>
</dbReference>
<accession>A0A916NFE7</accession>
<keyword evidence="3" id="KW-1185">Reference proteome</keyword>
<dbReference type="PANTHER" id="PTHR43649:SF12">
    <property type="entry name" value="DIACETYLCHITOBIOSE BINDING PROTEIN DASA"/>
    <property type="match status" value="1"/>
</dbReference>
<dbReference type="PROSITE" id="PS51257">
    <property type="entry name" value="PROKAR_LIPOPROTEIN"/>
    <property type="match status" value="1"/>
</dbReference>
<dbReference type="InterPro" id="IPR050490">
    <property type="entry name" value="Bact_solute-bd_prot1"/>
</dbReference>
<proteinExistence type="predicted"/>
<keyword evidence="1" id="KW-0732">Signal</keyword>
<dbReference type="PANTHER" id="PTHR43649">
    <property type="entry name" value="ARABINOSE-BINDING PROTEIN-RELATED"/>
    <property type="match status" value="1"/>
</dbReference>